<proteinExistence type="predicted"/>
<dbReference type="Gene3D" id="2.60.40.10">
    <property type="entry name" value="Immunoglobulins"/>
    <property type="match status" value="1"/>
</dbReference>
<name>A0ABS5Z453_9ACTN</name>
<evidence type="ECO:0000256" key="2">
    <source>
        <dbReference type="ARBA" id="ARBA00023157"/>
    </source>
</evidence>
<dbReference type="EMBL" id="JAHKKG010000020">
    <property type="protein sequence ID" value="MBU2670462.1"/>
    <property type="molecule type" value="Genomic_DNA"/>
</dbReference>
<evidence type="ECO:0000259" key="4">
    <source>
        <dbReference type="SMART" id="SM00560"/>
    </source>
</evidence>
<organism evidence="5 6">
    <name type="scientific">Paractinoplanes bogorensis</name>
    <dbReference type="NCBI Taxonomy" id="1610840"/>
    <lineage>
        <taxon>Bacteria</taxon>
        <taxon>Bacillati</taxon>
        <taxon>Actinomycetota</taxon>
        <taxon>Actinomycetes</taxon>
        <taxon>Micromonosporales</taxon>
        <taxon>Micromonosporaceae</taxon>
        <taxon>Paractinoplanes</taxon>
    </lineage>
</organism>
<gene>
    <name evidence="5" type="ORF">KOI35_43870</name>
</gene>
<keyword evidence="6" id="KW-1185">Reference proteome</keyword>
<dbReference type="InterPro" id="IPR013320">
    <property type="entry name" value="ConA-like_dom_sf"/>
</dbReference>
<sequence>MRPAIWQVGRPSAPSTAGRALARVSALILLAGLAPALTAQSAAATPPNVAPAALAACGSEAPTETAAEALAQRCAEDVEVAGLRTELTRTFVAPTGERRFESAITPQRVRRANGSWDPISTTLVRRTDGSLGAEASTADIAFSAGGSGPLVTWRSNGSAFTLAWPSALPAPRLDGASATYDEVLPGVALHVTATADGFRHAIEVKTAEAAKNPLLKTIRYQLGGSATRRLGETGGLEVVDASGQVFASGGGGSMWDSSVPGTAAAANAKSRLSAVAEDLASDATRPGAAAVVKPAVVGVSGAELTVQADAAMLADPATTYPVFIDPPMNGLRERWAWANNGNFNTDVENRARVGRNPYDGTLYRSFFNFTISSLHDTTILDAEIKMKLDHSYSCDNSWVWLYRTGGITVSSGARMAWSTRPLPATTIGTWEGHANEAGGCSTIQPDADAVFDNASLRSDLQYAVNPGQHWTNYVAGLCACNDEGDYESSQDRWKKFYTDKTYLVLTYDKAPNAPAPQAFNATTDCYKACSGTATVRTSTPTLIAKASDPYGGTLKTTFEVRATAADTGTLVATNSAAPYSGSSGSNASWKVTASLADNGTYYWRARSKDENNLTGGWSGWQTLKVDKTPPGTPTISSPQYPYKSWSGGPGQGGTFAFAGGTGAYEYTWTVDGGSATTTTTASAAYTPATDMVHTMRVYATDVAGNKSPLLAQNDYQFWVTPVPNRCWNWRLDETGGSTAADTGNTDAGDPICAPIGSTVVAQPGTLAGGVGWGAGYIGNAAVFDGTGQITTGSPVIDSAKSFTVMAWAKPSSLAAAAEQNVLSADGTTASRFALAYRKSANGGAGGWCFVLRDADSAGAGPSSVCATGTVGDSVPPADNKWVHLGGVYDAVTGTLQIHVMGNQDSCNGEMVSAPSGGTPWSAPGSFVIGRGRIDGAAAGYWRGSVDQVYVHQRVLTAAEICQQAIQ</sequence>
<protein>
    <submittedName>
        <fullName evidence="5">LamG domain-containing protein</fullName>
    </submittedName>
</protein>
<dbReference type="RefSeq" id="WP_215795692.1">
    <property type="nucleotide sequence ID" value="NZ_JAHKKG010000020.1"/>
</dbReference>
<comment type="caution">
    <text evidence="5">The sequence shown here is derived from an EMBL/GenBank/DDBJ whole genome shotgun (WGS) entry which is preliminary data.</text>
</comment>
<accession>A0ABS5Z453</accession>
<evidence type="ECO:0000313" key="5">
    <source>
        <dbReference type="EMBL" id="MBU2670462.1"/>
    </source>
</evidence>
<dbReference type="Pfam" id="PF13385">
    <property type="entry name" value="Laminin_G_3"/>
    <property type="match status" value="1"/>
</dbReference>
<reference evidence="5 6" key="1">
    <citation type="submission" date="2021-06" db="EMBL/GenBank/DDBJ databases">
        <title>Actinoplanes lichenicola sp. nov., and Actinoplanes ovalisporus sp. nov., isolated from lichen in Thailand.</title>
        <authorList>
            <person name="Saeng-In P."/>
            <person name="Kanchanasin P."/>
            <person name="Yuki M."/>
            <person name="Kudo T."/>
            <person name="Ohkuma M."/>
            <person name="Phongsopitanun W."/>
            <person name="Tanasupawat S."/>
        </authorList>
    </citation>
    <scope>NUCLEOTIDE SEQUENCE [LARGE SCALE GENOMIC DNA]</scope>
    <source>
        <strain evidence="5 6">NBRC 110975</strain>
    </source>
</reference>
<dbReference type="InterPro" id="IPR006558">
    <property type="entry name" value="LamG-like"/>
</dbReference>
<feature type="signal peptide" evidence="3">
    <location>
        <begin position="1"/>
        <end position="44"/>
    </location>
</feature>
<keyword evidence="1 3" id="KW-0732">Signal</keyword>
<evidence type="ECO:0000256" key="1">
    <source>
        <dbReference type="ARBA" id="ARBA00022729"/>
    </source>
</evidence>
<keyword evidence="2" id="KW-1015">Disulfide bond</keyword>
<evidence type="ECO:0000256" key="3">
    <source>
        <dbReference type="SAM" id="SignalP"/>
    </source>
</evidence>
<dbReference type="Gene3D" id="2.60.120.200">
    <property type="match status" value="1"/>
</dbReference>
<dbReference type="SMART" id="SM00560">
    <property type="entry name" value="LamGL"/>
    <property type="match status" value="1"/>
</dbReference>
<feature type="domain" description="LamG-like jellyroll fold" evidence="4">
    <location>
        <begin position="800"/>
        <end position="958"/>
    </location>
</feature>
<feature type="chain" id="PRO_5045757445" evidence="3">
    <location>
        <begin position="45"/>
        <end position="966"/>
    </location>
</feature>
<evidence type="ECO:0000313" key="6">
    <source>
        <dbReference type="Proteomes" id="UP001519654"/>
    </source>
</evidence>
<dbReference type="Proteomes" id="UP001519654">
    <property type="component" value="Unassembled WGS sequence"/>
</dbReference>
<dbReference type="SUPFAM" id="SSF49899">
    <property type="entry name" value="Concanavalin A-like lectins/glucanases"/>
    <property type="match status" value="1"/>
</dbReference>
<dbReference type="InterPro" id="IPR013783">
    <property type="entry name" value="Ig-like_fold"/>
</dbReference>